<dbReference type="SUPFAM" id="SSF48264">
    <property type="entry name" value="Cytochrome P450"/>
    <property type="match status" value="1"/>
</dbReference>
<dbReference type="STRING" id="1330018.A0A167NHG5"/>
<dbReference type="PRINTS" id="PR00463">
    <property type="entry name" value="EP450I"/>
</dbReference>
<dbReference type="PROSITE" id="PS00086">
    <property type="entry name" value="CYTOCHROME_P450"/>
    <property type="match status" value="1"/>
</dbReference>
<dbReference type="PANTHER" id="PTHR19384:SF127">
    <property type="entry name" value="BIFUNCTIONAL CYTOCHROME P450_NADPH--P450 REDUCTASE"/>
    <property type="match status" value="1"/>
</dbReference>
<keyword evidence="14" id="KW-0503">Monooxygenase</keyword>
<dbReference type="PANTHER" id="PTHR19384">
    <property type="entry name" value="NITRIC OXIDE SYNTHASE-RELATED"/>
    <property type="match status" value="1"/>
</dbReference>
<evidence type="ECO:0000259" key="19">
    <source>
        <dbReference type="PROSITE" id="PS51384"/>
    </source>
</evidence>
<proteinExistence type="inferred from homology"/>
<dbReference type="FunFam" id="1.10.630.10:FF:000040">
    <property type="entry name" value="Bifunctional cytochrome P450/NADPH--P450 reductase"/>
    <property type="match status" value="1"/>
</dbReference>
<dbReference type="Pfam" id="PF00175">
    <property type="entry name" value="NAD_binding_1"/>
    <property type="match status" value="1"/>
</dbReference>
<evidence type="ECO:0000256" key="4">
    <source>
        <dbReference type="ARBA" id="ARBA00010018"/>
    </source>
</evidence>
<keyword evidence="6 17" id="KW-0349">Heme</keyword>
<dbReference type="InterPro" id="IPR029039">
    <property type="entry name" value="Flavoprotein-like_sf"/>
</dbReference>
<dbReference type="Proteomes" id="UP000076738">
    <property type="component" value="Unassembled WGS sequence"/>
</dbReference>
<dbReference type="PROSITE" id="PS51384">
    <property type="entry name" value="FAD_FR"/>
    <property type="match status" value="1"/>
</dbReference>
<comment type="catalytic activity">
    <reaction evidence="16">
        <text>2 oxidized [cytochrome P450] + NADPH = 2 reduced [cytochrome P450] + NADP(+) + H(+)</text>
        <dbReference type="Rhea" id="RHEA:24040"/>
        <dbReference type="Rhea" id="RHEA-COMP:14627"/>
        <dbReference type="Rhea" id="RHEA-COMP:14628"/>
        <dbReference type="ChEBI" id="CHEBI:15378"/>
        <dbReference type="ChEBI" id="CHEBI:55376"/>
        <dbReference type="ChEBI" id="CHEBI:57783"/>
        <dbReference type="ChEBI" id="CHEBI:58349"/>
        <dbReference type="ChEBI" id="CHEBI:60344"/>
        <dbReference type="EC" id="1.6.2.4"/>
    </reaction>
</comment>
<dbReference type="InterPro" id="IPR023173">
    <property type="entry name" value="NADPH_Cyt_P450_Rdtase_alpha"/>
</dbReference>
<dbReference type="SUPFAM" id="SSF52218">
    <property type="entry name" value="Flavoproteins"/>
    <property type="match status" value="1"/>
</dbReference>
<dbReference type="OrthoDB" id="1470350at2759"/>
<dbReference type="GO" id="GO:0005506">
    <property type="term" value="F:iron ion binding"/>
    <property type="evidence" value="ECO:0007669"/>
    <property type="project" value="InterPro"/>
</dbReference>
<dbReference type="Gene3D" id="2.40.30.10">
    <property type="entry name" value="Translation factors"/>
    <property type="match status" value="1"/>
</dbReference>
<evidence type="ECO:0000256" key="14">
    <source>
        <dbReference type="ARBA" id="ARBA00023033"/>
    </source>
</evidence>
<dbReference type="Gene3D" id="3.40.50.80">
    <property type="entry name" value="Nucleotide-binding domain of ferredoxin-NADP reductase (FNR) module"/>
    <property type="match status" value="1"/>
</dbReference>
<comment type="catalytic activity">
    <reaction evidence="15">
        <text>an organic molecule + reduced [NADPH--hemoprotein reductase] + O2 = an alcohol + oxidized [NADPH--hemoprotein reductase] + H2O + H(+)</text>
        <dbReference type="Rhea" id="RHEA:17149"/>
        <dbReference type="Rhea" id="RHEA-COMP:11964"/>
        <dbReference type="Rhea" id="RHEA-COMP:11965"/>
        <dbReference type="ChEBI" id="CHEBI:15377"/>
        <dbReference type="ChEBI" id="CHEBI:15378"/>
        <dbReference type="ChEBI" id="CHEBI:15379"/>
        <dbReference type="ChEBI" id="CHEBI:30879"/>
        <dbReference type="ChEBI" id="CHEBI:57618"/>
        <dbReference type="ChEBI" id="CHEBI:58210"/>
        <dbReference type="ChEBI" id="CHEBI:142491"/>
        <dbReference type="EC" id="1.14.14.1"/>
    </reaction>
</comment>
<evidence type="ECO:0000256" key="17">
    <source>
        <dbReference type="PIRSR" id="PIRSR000209-1"/>
    </source>
</evidence>
<dbReference type="PIRSF" id="PIRSF000209">
    <property type="entry name" value="Bifunctional_P450_P450R"/>
    <property type="match status" value="1"/>
</dbReference>
<protein>
    <submittedName>
        <fullName evidence="20">Cytochrome P450</fullName>
    </submittedName>
</protein>
<keyword evidence="11" id="KW-0521">NADP</keyword>
<dbReference type="GO" id="GO:0010181">
    <property type="term" value="F:FMN binding"/>
    <property type="evidence" value="ECO:0007669"/>
    <property type="project" value="InterPro"/>
</dbReference>
<dbReference type="PRINTS" id="PR00385">
    <property type="entry name" value="P450"/>
</dbReference>
<dbReference type="InterPro" id="IPR023206">
    <property type="entry name" value="Bifunctional_P450_P450_red"/>
</dbReference>
<dbReference type="InterPro" id="IPR017938">
    <property type="entry name" value="Riboflavin_synthase-like_b-brl"/>
</dbReference>
<dbReference type="Pfam" id="PF00258">
    <property type="entry name" value="Flavodoxin_1"/>
    <property type="match status" value="1"/>
</dbReference>
<accession>A0A167NHG5</accession>
<evidence type="ECO:0000256" key="2">
    <source>
        <dbReference type="ARBA" id="ARBA00001971"/>
    </source>
</evidence>
<dbReference type="Gene3D" id="1.10.630.10">
    <property type="entry name" value="Cytochrome P450"/>
    <property type="match status" value="1"/>
</dbReference>
<dbReference type="GO" id="GO:0070330">
    <property type="term" value="F:aromatase activity"/>
    <property type="evidence" value="ECO:0007669"/>
    <property type="project" value="InterPro"/>
</dbReference>
<evidence type="ECO:0000256" key="15">
    <source>
        <dbReference type="ARBA" id="ARBA00047827"/>
    </source>
</evidence>
<evidence type="ECO:0000256" key="10">
    <source>
        <dbReference type="ARBA" id="ARBA00022827"/>
    </source>
</evidence>
<dbReference type="InterPro" id="IPR017927">
    <property type="entry name" value="FAD-bd_FR_type"/>
</dbReference>
<evidence type="ECO:0000256" key="5">
    <source>
        <dbReference type="ARBA" id="ARBA00022448"/>
    </source>
</evidence>
<keyword evidence="21" id="KW-1185">Reference proteome</keyword>
<dbReference type="Pfam" id="PF00067">
    <property type="entry name" value="p450"/>
    <property type="match status" value="1"/>
</dbReference>
<dbReference type="FunFam" id="2.40.30.10:FF:000198">
    <property type="entry name" value="Bifunctional cytochrome P450/NADPH--P450 reductase"/>
    <property type="match status" value="1"/>
</dbReference>
<evidence type="ECO:0000256" key="11">
    <source>
        <dbReference type="ARBA" id="ARBA00022857"/>
    </source>
</evidence>
<keyword evidence="7" id="KW-0285">Flavoprotein</keyword>
<dbReference type="Gene3D" id="3.40.50.360">
    <property type="match status" value="1"/>
</dbReference>
<comment type="cofactor">
    <cofactor evidence="2 17">
        <name>heme</name>
        <dbReference type="ChEBI" id="CHEBI:30413"/>
    </cofactor>
</comment>
<keyword evidence="13 17" id="KW-0408">Iron</keyword>
<dbReference type="CDD" id="cd06206">
    <property type="entry name" value="bifunctional_CYPOR"/>
    <property type="match status" value="1"/>
</dbReference>
<dbReference type="InterPro" id="IPR017972">
    <property type="entry name" value="Cyt_P450_CS"/>
</dbReference>
<name>A0A167NHG5_CALVF</name>
<evidence type="ECO:0000313" key="21">
    <source>
        <dbReference type="Proteomes" id="UP000076738"/>
    </source>
</evidence>
<dbReference type="Pfam" id="PF00667">
    <property type="entry name" value="FAD_binding_1"/>
    <property type="match status" value="1"/>
</dbReference>
<dbReference type="GO" id="GO:0003958">
    <property type="term" value="F:NADPH-hemoprotein reductase activity"/>
    <property type="evidence" value="ECO:0007669"/>
    <property type="project" value="UniProtKB-EC"/>
</dbReference>
<dbReference type="InterPro" id="IPR008254">
    <property type="entry name" value="Flavodoxin/NO_synth"/>
</dbReference>
<evidence type="ECO:0000256" key="12">
    <source>
        <dbReference type="ARBA" id="ARBA00023002"/>
    </source>
</evidence>
<evidence type="ECO:0000259" key="18">
    <source>
        <dbReference type="PROSITE" id="PS50902"/>
    </source>
</evidence>
<dbReference type="CDD" id="cd11068">
    <property type="entry name" value="CYP120A1"/>
    <property type="match status" value="1"/>
</dbReference>
<dbReference type="SUPFAM" id="SSF52343">
    <property type="entry name" value="Ferredoxin reductase-like, C-terminal NADP-linked domain"/>
    <property type="match status" value="1"/>
</dbReference>
<evidence type="ECO:0000256" key="6">
    <source>
        <dbReference type="ARBA" id="ARBA00022617"/>
    </source>
</evidence>
<dbReference type="EMBL" id="KV417278">
    <property type="protein sequence ID" value="KZO97715.1"/>
    <property type="molecule type" value="Genomic_DNA"/>
</dbReference>
<sequence length="1068" mass="118115">MTTKPIPSPPAYPLLGHAGTGVVDPTNSQGSFRLLREKYGEIYALNFFGRTIVLVSSQRLVNELCDEKRFHKKVEGSVLEVVRNGAGDGLFTAYDGEENWGIAHRVLMPAFGPSQIIGMFPAMLDINSQLLLKWERFGPDEAFDPTEDFTRLAFDTIALCAMSYRFNSFYHQDMPPFIGAMVRFLIESGMKMQRPKILQSWMTNTNQQYEADIKLMTDVCDQIVSYRKAHPTEGKKDLLSLMLEGKDPRTGRGLTDTNIRNQLITFLIAGHETTSGLLSFTLYHLLSNPSAYATLQREIDTVLGKEAITVHHLPKLEYTNAVLRESIRLNPPAGAIGVAPVADSEIIGGEYELRKSWNCVIHIDTLHRDPAVWGEDAEEFRPERMLGEKFDKLPPNSWKPFGNGARACIGRPLAWQESLMMLATLFQRFDIRFDDPSYHLKIKQTLTTKPLGFRIHAIPRQGARPVAGPGAAAGAPVSPVRAAAEKPQVLAGKGTPLHIFFGSNSGSCEGFAQQVASDAAAHGFSAAIATLDSIEDVSALPRDGPVIVITASYEGQPADNAAHFVQSVSDLVPANAPLRGVRYAVFGAGNKDWARTYQKIPRFVDERLKELGAKRLVPRGEGDAGAADLFGSFDAWEKALWPVLGKAFDQAPSTAVPSEQEDDLVVSVTGTARTVRLRQPDLGQGRCVENRILTPPGAPEKRHIEFHLPEAMEYRPGDYLAILPLNPAESVRRVLRHFNLLGETKVAIQSKGPTTLPTDEPISLQELFSEYVELGQPMTQRNVDDVMRYAPKNGPEREALDQVVKNCKTEIFDKRMSALELLELHPCLEVPLGQFIKLLPSMRIRQYSISSSPLWKADHCTLTISVVRSPSASGTGEFVGVASNYLATLKPGDTVSLAVRPSAVSFHLPSEVSKPIVMFCAGSGFAPMRGFIQDRAEQISAGRQVGKALLFVGCRDPKEDFLYRDSDLAGWMECGAVDVRPVFSRHPDLSDGCKYVQDRVWKDRTDIRALYDEGARFYTCGMSGMSNGVRQKCIEIIADSEKGPWDLEKSEQLFQKIAIERYSIDVFG</sequence>
<keyword evidence="8" id="KW-0288">FMN</keyword>
<feature type="domain" description="FAD-binding FR-type" evidence="19">
    <location>
        <begin position="680"/>
        <end position="909"/>
    </location>
</feature>
<dbReference type="InterPro" id="IPR039261">
    <property type="entry name" value="FNR_nucleotide-bd"/>
</dbReference>
<keyword evidence="5" id="KW-0813">Transport</keyword>
<dbReference type="Gene3D" id="1.20.990.10">
    <property type="entry name" value="NADPH-cytochrome p450 Reductase, Chain A, domain 3"/>
    <property type="match status" value="1"/>
</dbReference>
<dbReference type="AlphaFoldDB" id="A0A167NHG5"/>
<dbReference type="InterPro" id="IPR036396">
    <property type="entry name" value="Cyt_P450_sf"/>
</dbReference>
<dbReference type="SUPFAM" id="SSF63380">
    <property type="entry name" value="Riboflavin synthase domain-like"/>
    <property type="match status" value="1"/>
</dbReference>
<keyword evidence="9 17" id="KW-0479">Metal-binding</keyword>
<evidence type="ECO:0000256" key="13">
    <source>
        <dbReference type="ARBA" id="ARBA00023004"/>
    </source>
</evidence>
<dbReference type="InterPro" id="IPR001128">
    <property type="entry name" value="Cyt_P450"/>
</dbReference>
<feature type="binding site" description="axial binding residue" evidence="17">
    <location>
        <position position="408"/>
    </location>
    <ligand>
        <name>heme</name>
        <dbReference type="ChEBI" id="CHEBI:30413"/>
    </ligand>
    <ligandPart>
        <name>Fe</name>
        <dbReference type="ChEBI" id="CHEBI:18248"/>
    </ligandPart>
</feature>
<comment type="similarity">
    <text evidence="4">In the N-terminal section; belongs to the cytochrome P450 family.</text>
</comment>
<reference evidence="20 21" key="1">
    <citation type="journal article" date="2016" name="Mol. Biol. Evol.">
        <title>Comparative Genomics of Early-Diverging Mushroom-Forming Fungi Provides Insights into the Origins of Lignocellulose Decay Capabilities.</title>
        <authorList>
            <person name="Nagy L.G."/>
            <person name="Riley R."/>
            <person name="Tritt A."/>
            <person name="Adam C."/>
            <person name="Daum C."/>
            <person name="Floudas D."/>
            <person name="Sun H."/>
            <person name="Yadav J.S."/>
            <person name="Pangilinan J."/>
            <person name="Larsson K.H."/>
            <person name="Matsuura K."/>
            <person name="Barry K."/>
            <person name="Labutti K."/>
            <person name="Kuo R."/>
            <person name="Ohm R.A."/>
            <person name="Bhattacharya S.S."/>
            <person name="Shirouzu T."/>
            <person name="Yoshinaga Y."/>
            <person name="Martin F.M."/>
            <person name="Grigoriev I.V."/>
            <person name="Hibbett D.S."/>
        </authorList>
    </citation>
    <scope>NUCLEOTIDE SEQUENCE [LARGE SCALE GENOMIC DNA]</scope>
    <source>
        <strain evidence="20 21">TUFC12733</strain>
    </source>
</reference>
<keyword evidence="10" id="KW-0274">FAD</keyword>
<evidence type="ECO:0000256" key="1">
    <source>
        <dbReference type="ARBA" id="ARBA00001917"/>
    </source>
</evidence>
<comment type="cofactor">
    <cofactor evidence="3">
        <name>FAD</name>
        <dbReference type="ChEBI" id="CHEBI:57692"/>
    </cofactor>
</comment>
<dbReference type="GO" id="GO:0005829">
    <property type="term" value="C:cytosol"/>
    <property type="evidence" value="ECO:0007669"/>
    <property type="project" value="TreeGrafter"/>
</dbReference>
<dbReference type="InterPro" id="IPR003097">
    <property type="entry name" value="CysJ-like_FAD-binding"/>
</dbReference>
<evidence type="ECO:0000256" key="16">
    <source>
        <dbReference type="ARBA" id="ARBA00049342"/>
    </source>
</evidence>
<evidence type="ECO:0000256" key="7">
    <source>
        <dbReference type="ARBA" id="ARBA00022630"/>
    </source>
</evidence>
<dbReference type="GO" id="GO:0050660">
    <property type="term" value="F:flavin adenine dinucleotide binding"/>
    <property type="evidence" value="ECO:0007669"/>
    <property type="project" value="TreeGrafter"/>
</dbReference>
<evidence type="ECO:0000256" key="8">
    <source>
        <dbReference type="ARBA" id="ARBA00022643"/>
    </source>
</evidence>
<gene>
    <name evidence="20" type="ORF">CALVIDRAFT_479554</name>
</gene>
<comment type="cofactor">
    <cofactor evidence="1">
        <name>FMN</name>
        <dbReference type="ChEBI" id="CHEBI:58210"/>
    </cofactor>
</comment>
<organism evidence="20 21">
    <name type="scientific">Calocera viscosa (strain TUFC12733)</name>
    <dbReference type="NCBI Taxonomy" id="1330018"/>
    <lineage>
        <taxon>Eukaryota</taxon>
        <taxon>Fungi</taxon>
        <taxon>Dikarya</taxon>
        <taxon>Basidiomycota</taxon>
        <taxon>Agaricomycotina</taxon>
        <taxon>Dacrymycetes</taxon>
        <taxon>Dacrymycetales</taxon>
        <taxon>Dacrymycetaceae</taxon>
        <taxon>Calocera</taxon>
    </lineage>
</organism>
<keyword evidence="12" id="KW-0560">Oxidoreductase</keyword>
<evidence type="ECO:0000313" key="20">
    <source>
        <dbReference type="EMBL" id="KZO97715.1"/>
    </source>
</evidence>
<dbReference type="InterPro" id="IPR001433">
    <property type="entry name" value="OxRdtase_FAD/NAD-bd"/>
</dbReference>
<dbReference type="InterPro" id="IPR002401">
    <property type="entry name" value="Cyt_P450_E_grp-I"/>
</dbReference>
<evidence type="ECO:0000256" key="3">
    <source>
        <dbReference type="ARBA" id="ARBA00001974"/>
    </source>
</evidence>
<dbReference type="GO" id="GO:0020037">
    <property type="term" value="F:heme binding"/>
    <property type="evidence" value="ECO:0007669"/>
    <property type="project" value="InterPro"/>
</dbReference>
<evidence type="ECO:0000256" key="9">
    <source>
        <dbReference type="ARBA" id="ARBA00022723"/>
    </source>
</evidence>
<feature type="domain" description="Flavodoxin-like" evidence="18">
    <location>
        <begin position="497"/>
        <end position="641"/>
    </location>
</feature>
<dbReference type="PROSITE" id="PS50902">
    <property type="entry name" value="FLAVODOXIN_LIKE"/>
    <property type="match status" value="1"/>
</dbReference>